<keyword evidence="3" id="KW-1185">Reference proteome</keyword>
<protein>
    <submittedName>
        <fullName evidence="2">Uncharacterized protein</fullName>
    </submittedName>
</protein>
<dbReference type="AlphaFoldDB" id="A0A8E2F8L8"/>
<evidence type="ECO:0000313" key="2">
    <source>
        <dbReference type="EMBL" id="OCL12330.1"/>
    </source>
</evidence>
<reference evidence="2 3" key="1">
    <citation type="journal article" date="2016" name="Nat. Commun.">
        <title>Ectomycorrhizal ecology is imprinted in the genome of the dominant symbiotic fungus Cenococcum geophilum.</title>
        <authorList>
            <consortium name="DOE Joint Genome Institute"/>
            <person name="Peter M."/>
            <person name="Kohler A."/>
            <person name="Ohm R.A."/>
            <person name="Kuo A."/>
            <person name="Krutzmann J."/>
            <person name="Morin E."/>
            <person name="Arend M."/>
            <person name="Barry K.W."/>
            <person name="Binder M."/>
            <person name="Choi C."/>
            <person name="Clum A."/>
            <person name="Copeland A."/>
            <person name="Grisel N."/>
            <person name="Haridas S."/>
            <person name="Kipfer T."/>
            <person name="LaButti K."/>
            <person name="Lindquist E."/>
            <person name="Lipzen A."/>
            <person name="Maire R."/>
            <person name="Meier B."/>
            <person name="Mihaltcheva S."/>
            <person name="Molinier V."/>
            <person name="Murat C."/>
            <person name="Poggeler S."/>
            <person name="Quandt C.A."/>
            <person name="Sperisen C."/>
            <person name="Tritt A."/>
            <person name="Tisserant E."/>
            <person name="Crous P.W."/>
            <person name="Henrissat B."/>
            <person name="Nehls U."/>
            <person name="Egli S."/>
            <person name="Spatafora J.W."/>
            <person name="Grigoriev I.V."/>
            <person name="Martin F.M."/>
        </authorList>
    </citation>
    <scope>NUCLEOTIDE SEQUENCE [LARGE SCALE GENOMIC DNA]</scope>
    <source>
        <strain evidence="2 3">CBS 207.34</strain>
    </source>
</reference>
<sequence length="194" mass="22285">MREQVFASPIDSANKASPAQKAEAVAFYLSLIAHAKCLRKEVARITTVYDSSLHTPSQSSSFSLKHETHPHLSSKNHFPIPRVTHTGLQSMYSMRRKGTSSTVSSGFTNSRSSSFMSQAEKPKHQCLKQEMYPVYRLKWETLKAYLERKFLGHNFPKRRVLGDRYMFSIPEPLKPEDLVEIEKERNKDANEQPR</sequence>
<organism evidence="2 3">
    <name type="scientific">Glonium stellatum</name>
    <dbReference type="NCBI Taxonomy" id="574774"/>
    <lineage>
        <taxon>Eukaryota</taxon>
        <taxon>Fungi</taxon>
        <taxon>Dikarya</taxon>
        <taxon>Ascomycota</taxon>
        <taxon>Pezizomycotina</taxon>
        <taxon>Dothideomycetes</taxon>
        <taxon>Pleosporomycetidae</taxon>
        <taxon>Gloniales</taxon>
        <taxon>Gloniaceae</taxon>
        <taxon>Glonium</taxon>
    </lineage>
</organism>
<evidence type="ECO:0000256" key="1">
    <source>
        <dbReference type="SAM" id="MobiDB-lite"/>
    </source>
</evidence>
<dbReference type="OrthoDB" id="3940946at2759"/>
<evidence type="ECO:0000313" key="3">
    <source>
        <dbReference type="Proteomes" id="UP000250140"/>
    </source>
</evidence>
<name>A0A8E2F8L8_9PEZI</name>
<accession>A0A8E2F8L8</accession>
<dbReference type="Proteomes" id="UP000250140">
    <property type="component" value="Unassembled WGS sequence"/>
</dbReference>
<gene>
    <name evidence="2" type="ORF">AOQ84DRAFT_158649</name>
</gene>
<proteinExistence type="predicted"/>
<dbReference type="EMBL" id="KV748890">
    <property type="protein sequence ID" value="OCL12330.1"/>
    <property type="molecule type" value="Genomic_DNA"/>
</dbReference>
<feature type="compositionally biased region" description="Polar residues" evidence="1">
    <location>
        <begin position="52"/>
        <end position="63"/>
    </location>
</feature>
<feature type="region of interest" description="Disordered" evidence="1">
    <location>
        <begin position="52"/>
        <end position="80"/>
    </location>
</feature>